<evidence type="ECO:0000313" key="1">
    <source>
        <dbReference type="EMBL" id="RRK32352.1"/>
    </source>
</evidence>
<protein>
    <submittedName>
        <fullName evidence="1">Uncharacterized protein</fullName>
    </submittedName>
</protein>
<dbReference type="Proteomes" id="UP000274920">
    <property type="component" value="Unassembled WGS sequence"/>
</dbReference>
<evidence type="ECO:0000313" key="2">
    <source>
        <dbReference type="Proteomes" id="UP000274920"/>
    </source>
</evidence>
<gene>
    <name evidence="1" type="ORF">EBB54_14015</name>
</gene>
<dbReference type="AlphaFoldDB" id="A0A3R8R583"/>
<sequence>MESVIRTGAGKGKELFRQANHQSEKAGQELPQHKLCEGTEALESAAALLQPCRVEISGQDDPHAI</sequence>
<reference evidence="1" key="1">
    <citation type="submission" date="2018-10" db="EMBL/GenBank/DDBJ databases">
        <title>Schaedlerella arabinophila gen. nov. sp. nov., isolated from the mouse intestinal tract and comparative analysis with the genome of the closely related altered Schaedler flora strain ASF502.</title>
        <authorList>
            <person name="Miyake S."/>
            <person name="Soh M."/>
            <person name="Seedorf H."/>
        </authorList>
    </citation>
    <scope>NUCLEOTIDE SEQUENCE [LARGE SCALE GENOMIC DNA]</scope>
    <source>
        <strain evidence="1">DSM 106076</strain>
    </source>
</reference>
<proteinExistence type="predicted"/>
<accession>A0A3R8R583</accession>
<comment type="caution">
    <text evidence="1">The sequence shown here is derived from an EMBL/GenBank/DDBJ whole genome shotgun (WGS) entry which is preliminary data.</text>
</comment>
<organism evidence="1 2">
    <name type="scientific">Schaedlerella arabinosiphila</name>
    <dbReference type="NCBI Taxonomy" id="2044587"/>
    <lineage>
        <taxon>Bacteria</taxon>
        <taxon>Bacillati</taxon>
        <taxon>Bacillota</taxon>
        <taxon>Clostridia</taxon>
        <taxon>Lachnospirales</taxon>
        <taxon>Lachnospiraceae</taxon>
        <taxon>Schaedlerella</taxon>
    </lineage>
</organism>
<keyword evidence="2" id="KW-1185">Reference proteome</keyword>
<dbReference type="EMBL" id="RHJS01000002">
    <property type="protein sequence ID" value="RRK32352.1"/>
    <property type="molecule type" value="Genomic_DNA"/>
</dbReference>
<name>A0A3R8R583_9FIRM</name>